<evidence type="ECO:0000313" key="1">
    <source>
        <dbReference type="EMBL" id="MFD1744476.1"/>
    </source>
</evidence>
<protein>
    <recommendedName>
        <fullName evidence="3">Autotransporter domain-containing protein</fullName>
    </recommendedName>
</protein>
<name>A0ABW4M1P3_9HYPH</name>
<sequence>MIWAPSKLSDTAYNARLGLRIPGYDYASTGVDIGVQSKVKGGPAEAPVKVWGKLKAASLRTPDYQLNRDVSLDMNALTGGGTARMSLSSKRILNSDLDLELERSIALSYGGIHGSWGDLNAMQSIRWSNPAWGSAVLINAGSVDSLSHVTTGVAIEQKIGKRLKVTGRLDSITGPAPRPAVNARYSIRW</sequence>
<keyword evidence="2" id="KW-1185">Reference proteome</keyword>
<dbReference type="Proteomes" id="UP001597322">
    <property type="component" value="Unassembled WGS sequence"/>
</dbReference>
<dbReference type="EMBL" id="JBHUEQ010000003">
    <property type="protein sequence ID" value="MFD1744476.1"/>
    <property type="molecule type" value="Genomic_DNA"/>
</dbReference>
<gene>
    <name evidence="1" type="ORF">ACFSE1_03280</name>
</gene>
<evidence type="ECO:0000313" key="2">
    <source>
        <dbReference type="Proteomes" id="UP001597322"/>
    </source>
</evidence>
<evidence type="ECO:0008006" key="3">
    <source>
        <dbReference type="Google" id="ProtNLM"/>
    </source>
</evidence>
<organism evidence="1 2">
    <name type="scientific">Rhizobium helianthi</name>
    <dbReference type="NCBI Taxonomy" id="1132695"/>
    <lineage>
        <taxon>Bacteria</taxon>
        <taxon>Pseudomonadati</taxon>
        <taxon>Pseudomonadota</taxon>
        <taxon>Alphaproteobacteria</taxon>
        <taxon>Hyphomicrobiales</taxon>
        <taxon>Rhizobiaceae</taxon>
        <taxon>Rhizobium/Agrobacterium group</taxon>
        <taxon>Rhizobium</taxon>
    </lineage>
</organism>
<comment type="caution">
    <text evidence="1">The sequence shown here is derived from an EMBL/GenBank/DDBJ whole genome shotgun (WGS) entry which is preliminary data.</text>
</comment>
<reference evidence="2" key="1">
    <citation type="journal article" date="2019" name="Int. J. Syst. Evol. Microbiol.">
        <title>The Global Catalogue of Microorganisms (GCM) 10K type strain sequencing project: providing services to taxonomists for standard genome sequencing and annotation.</title>
        <authorList>
            <consortium name="The Broad Institute Genomics Platform"/>
            <consortium name="The Broad Institute Genome Sequencing Center for Infectious Disease"/>
            <person name="Wu L."/>
            <person name="Ma J."/>
        </authorList>
    </citation>
    <scope>NUCLEOTIDE SEQUENCE [LARGE SCALE GENOMIC DNA]</scope>
    <source>
        <strain evidence="2">CG52</strain>
    </source>
</reference>
<proteinExistence type="predicted"/>
<accession>A0ABW4M1P3</accession>